<evidence type="ECO:0000313" key="7">
    <source>
        <dbReference type="Proteomes" id="UP000754359"/>
    </source>
</evidence>
<name>A0A2I0BZW5_PLAFO</name>
<feature type="transmembrane region" description="Helical" evidence="2">
    <location>
        <begin position="31"/>
        <end position="49"/>
    </location>
</feature>
<evidence type="ECO:0000313" key="5">
    <source>
        <dbReference type="EMBL" id="PKC48852.1"/>
    </source>
</evidence>
<dbReference type="InterPro" id="IPR019111">
    <property type="entry name" value="PRESA_N"/>
</dbReference>
<evidence type="ECO:0000256" key="2">
    <source>
        <dbReference type="SAM" id="Phobius"/>
    </source>
</evidence>
<comment type="caution">
    <text evidence="5">The sequence shown here is derived from an EMBL/GenBank/DDBJ whole genome shotgun (WGS) entry which is preliminary data.</text>
</comment>
<dbReference type="EMBL" id="NYMT01000003">
    <property type="protein sequence ID" value="PKC48852.1"/>
    <property type="molecule type" value="Genomic_DNA"/>
</dbReference>
<feature type="region of interest" description="Disordered" evidence="1">
    <location>
        <begin position="78"/>
        <end position="154"/>
    </location>
</feature>
<dbReference type="EMBL" id="QFXU01000010">
    <property type="protein sequence ID" value="KAF4330103.1"/>
    <property type="molecule type" value="Genomic_DNA"/>
</dbReference>
<evidence type="ECO:0000259" key="3">
    <source>
        <dbReference type="Pfam" id="PF09687"/>
    </source>
</evidence>
<feature type="region of interest" description="Disordered" evidence="1">
    <location>
        <begin position="309"/>
        <end position="428"/>
    </location>
</feature>
<dbReference type="NCBIfam" id="TIGR01639">
    <property type="entry name" value="P_fal_TIGR01639"/>
    <property type="match status" value="1"/>
</dbReference>
<evidence type="ECO:0000256" key="1">
    <source>
        <dbReference type="SAM" id="MobiDB-lite"/>
    </source>
</evidence>
<keyword evidence="2" id="KW-1133">Transmembrane helix</keyword>
<dbReference type="VEuPathDB" id="PlasmoDB:PfNF54_040007400"/>
<keyword evidence="2" id="KW-0812">Transmembrane</keyword>
<accession>A0A2I0BZW5</accession>
<organism evidence="5 6">
    <name type="scientific">Plasmodium falciparum (isolate NF54)</name>
    <dbReference type="NCBI Taxonomy" id="5843"/>
    <lineage>
        <taxon>Eukaryota</taxon>
        <taxon>Sar</taxon>
        <taxon>Alveolata</taxon>
        <taxon>Apicomplexa</taxon>
        <taxon>Aconoidasida</taxon>
        <taxon>Haemosporida</taxon>
        <taxon>Plasmodiidae</taxon>
        <taxon>Plasmodium</taxon>
        <taxon>Plasmodium (Laverania)</taxon>
    </lineage>
</organism>
<dbReference type="SMR" id="A0A2I0BZW5"/>
<reference evidence="4 7" key="2">
    <citation type="submission" date="2018-05" db="EMBL/GenBank/DDBJ databases">
        <title>Genome assembly of Plasmodium falciparum NF54 DiCre.</title>
        <authorList>
            <person name="Baumgarten S."/>
            <person name="Treeck M."/>
            <person name="Scherf A."/>
        </authorList>
    </citation>
    <scope>NUCLEOTIDE SEQUENCE [LARGE SCALE GENOMIC DNA]</scope>
    <source>
        <strain evidence="4">NF54</strain>
    </source>
</reference>
<feature type="compositionally biased region" description="Basic residues" evidence="1">
    <location>
        <begin position="310"/>
        <end position="320"/>
    </location>
</feature>
<proteinExistence type="predicted"/>
<dbReference type="InterPro" id="IPR006526">
    <property type="entry name" value="Export_prot_PHISTa/b/c"/>
</dbReference>
<feature type="compositionally biased region" description="Basic and acidic residues" evidence="1">
    <location>
        <begin position="325"/>
        <end position="428"/>
    </location>
</feature>
<evidence type="ECO:0000313" key="4">
    <source>
        <dbReference type="EMBL" id="KAF4330103.1"/>
    </source>
</evidence>
<gene>
    <name evidence="5" type="ORF">CK202_1525</name>
    <name evidence="4" type="ORF">CYL21_1747</name>
</gene>
<feature type="domain" description="Plasmodium RESA N-terminal" evidence="3">
    <location>
        <begin position="161"/>
        <end position="286"/>
    </location>
</feature>
<dbReference type="AlphaFoldDB" id="A0A2I0BZW5"/>
<dbReference type="Pfam" id="PF09687">
    <property type="entry name" value="PRESAN"/>
    <property type="match status" value="1"/>
</dbReference>
<feature type="compositionally biased region" description="Basic and acidic residues" evidence="1">
    <location>
        <begin position="105"/>
        <end position="135"/>
    </location>
</feature>
<dbReference type="Proteomes" id="UP000232684">
    <property type="component" value="Unassembled WGS sequence"/>
</dbReference>
<sequence>MCNKLSRGSNMNKSELGDRSTKMKGKICSSYVKYICLTICVIGMLCIKLRDKYEGYAASGIQNNNVYLRNLSELQKGNQPCLRHTNRTDNSKMNKVKNNNQTENNDNKKKLGNKEDNQGKNKNNNNKEKQNDINKRGTQNTETKKSNKKLSQDYNDVNKKFTKEQMKNLVNSLDEIPPRNDMEKIWNHAVKTANSGTSRIKKKLKEYEQKYGRCYEERPNRFGSYEQVLISQPHEFNERLKVHENDYTVFFYELLDKDPTLDEIKNYITSFLEGFQNLIDFLFNKYKIIFLQTTTEIPIDGTIYDTSKKDMKKNKNKKQNIKQGGKKEEVKQEGKKEEVKQEGKKEEVKQEGKKEEVKQEGKKEEVKQGGKKEEVKQGGKKEEVKQGGKKEEVKQGGKKEEVKQGGKKEEVKQGGKKEEVKKELKKNN</sequence>
<keyword evidence="2" id="KW-0472">Membrane</keyword>
<reference evidence="5 6" key="1">
    <citation type="submission" date="2017-11" db="EMBL/GenBank/DDBJ databases">
        <title>Plasmodium falciparum NF54 genome assembly.</title>
        <authorList>
            <person name="Bryant J.M."/>
            <person name="Baumgarten S."/>
            <person name="Scheidig-Benatar C."/>
            <person name="Scherf A."/>
        </authorList>
    </citation>
    <scope>NUCLEOTIDE SEQUENCE [LARGE SCALE GENOMIC DNA]</scope>
    <source>
        <strain evidence="5">NF54</strain>
    </source>
</reference>
<evidence type="ECO:0000313" key="6">
    <source>
        <dbReference type="Proteomes" id="UP000232684"/>
    </source>
</evidence>
<dbReference type="Proteomes" id="UP000754359">
    <property type="component" value="Unassembled WGS sequence"/>
</dbReference>
<protein>
    <recommendedName>
        <fullName evidence="3">Plasmodium RESA N-terminal domain-containing protein</fullName>
    </recommendedName>
</protein>